<keyword evidence="6" id="KW-0805">Transcription regulation</keyword>
<accession>C1MTM7</accession>
<evidence type="ECO:0000313" key="17">
    <source>
        <dbReference type="Proteomes" id="UP000001876"/>
    </source>
</evidence>
<keyword evidence="9" id="KW-0804">Transcription</keyword>
<evidence type="ECO:0000259" key="14">
    <source>
        <dbReference type="PROSITE" id="PS50014"/>
    </source>
</evidence>
<dbReference type="OMA" id="HQPPKEW"/>
<dbReference type="OrthoDB" id="1937912at2759"/>
<keyword evidence="4 16" id="KW-0808">Transferase</keyword>
<dbReference type="PRINTS" id="PR00503">
    <property type="entry name" value="BROMODOMAIN"/>
</dbReference>
<feature type="region of interest" description="Disordered" evidence="13">
    <location>
        <begin position="1"/>
        <end position="89"/>
    </location>
</feature>
<organism evidence="17">
    <name type="scientific">Micromonas pusilla (strain CCMP1545)</name>
    <name type="common">Picoplanktonic green alga</name>
    <dbReference type="NCBI Taxonomy" id="564608"/>
    <lineage>
        <taxon>Eukaryota</taxon>
        <taxon>Viridiplantae</taxon>
        <taxon>Chlorophyta</taxon>
        <taxon>Mamiellophyceae</taxon>
        <taxon>Mamiellales</taxon>
        <taxon>Mamiellaceae</taxon>
        <taxon>Micromonas</taxon>
    </lineage>
</organism>
<dbReference type="InterPro" id="IPR037800">
    <property type="entry name" value="GCN5"/>
</dbReference>
<feature type="compositionally biased region" description="Gly residues" evidence="13">
    <location>
        <begin position="11"/>
        <end position="20"/>
    </location>
</feature>
<proteinExistence type="inferred from homology"/>
<dbReference type="CDD" id="cd04301">
    <property type="entry name" value="NAT_SF"/>
    <property type="match status" value="1"/>
</dbReference>
<dbReference type="EMBL" id="GG663739">
    <property type="protein sequence ID" value="EEH57341.1"/>
    <property type="molecule type" value="Genomic_DNA"/>
</dbReference>
<feature type="compositionally biased region" description="Basic and acidic residues" evidence="13">
    <location>
        <begin position="24"/>
        <end position="33"/>
    </location>
</feature>
<keyword evidence="11" id="KW-0012">Acyltransferase</keyword>
<dbReference type="AlphaFoldDB" id="C1MTM7"/>
<dbReference type="GO" id="GO:0010484">
    <property type="term" value="F:histone H3 acetyltransferase activity"/>
    <property type="evidence" value="ECO:0007669"/>
    <property type="project" value="TreeGrafter"/>
</dbReference>
<comment type="similarity">
    <text evidence="2">Belongs to the acetyltransferase family. GCN5 subfamily.</text>
</comment>
<feature type="compositionally biased region" description="Gly residues" evidence="13">
    <location>
        <begin position="61"/>
        <end position="70"/>
    </location>
</feature>
<dbReference type="PROSITE" id="PS00633">
    <property type="entry name" value="BROMODOMAIN_1"/>
    <property type="match status" value="1"/>
</dbReference>
<keyword evidence="17" id="KW-1185">Reference proteome</keyword>
<feature type="domain" description="N-acetyltransferase" evidence="15">
    <location>
        <begin position="113"/>
        <end position="263"/>
    </location>
</feature>
<evidence type="ECO:0000256" key="13">
    <source>
        <dbReference type="SAM" id="MobiDB-lite"/>
    </source>
</evidence>
<evidence type="ECO:0000256" key="3">
    <source>
        <dbReference type="ARBA" id="ARBA00013184"/>
    </source>
</evidence>
<dbReference type="PANTHER" id="PTHR45750:SF3">
    <property type="entry name" value="HISTONE ACETYLTRANSFERASE"/>
    <property type="match status" value="1"/>
</dbReference>
<dbReference type="Pfam" id="PF00583">
    <property type="entry name" value="Acetyltransf_1"/>
    <property type="match status" value="1"/>
</dbReference>
<sequence>MEAIRSFFGGSSAGTGGGDSDGPPDAKRARRDEEEASIGGSDSDSDADGGGGGGDDDDDGGGGGGGGGANPGADGARGNANNPGGARDTLGQYAQREIHLRKQEDDGELVYKVIKNDGKEQHSEWLVHLKNIFSKQLPNMPKEYIVRLVFDPRHHSMICLKNDAVIGGITYRPFWRQNVGEIAFCAVSANEQVKGYGTRLMNHLKEYVCDKESMTHLITFADNNAVGYFQKQGFTKDVMMEREKWVGYIKEYDGGTIMECSLSAQVSYTEFPIMIRQQRKCVDEVVKTMSNAHVVYPGLKQFEQPPGPGGVYKPIPVDRIKGVKEAGWTPPGPPKYRLVHPGCGDGAPTPENLNRFMRALVNLVQNHIDVWPFLEPVNAEEVPDYYDVVKDPICMETIKDRVENGEYYVTLEMFAADFRVMFNNCRLYNAPDTMFYKCATRLEAFFESKVAAGITWKASRGSVSGYLNRD</sequence>
<dbReference type="InterPro" id="IPR000182">
    <property type="entry name" value="GNAT_dom"/>
</dbReference>
<gene>
    <name evidence="16" type="ORF">MICPUCDRAFT_58128</name>
</gene>
<evidence type="ECO:0000256" key="4">
    <source>
        <dbReference type="ARBA" id="ARBA00022679"/>
    </source>
</evidence>
<dbReference type="Pfam" id="PF00439">
    <property type="entry name" value="Bromodomain"/>
    <property type="match status" value="1"/>
</dbReference>
<dbReference type="GO" id="GO:0045944">
    <property type="term" value="P:positive regulation of transcription by RNA polymerase II"/>
    <property type="evidence" value="ECO:0007669"/>
    <property type="project" value="TreeGrafter"/>
</dbReference>
<protein>
    <recommendedName>
        <fullName evidence="3">histone acetyltransferase</fullName>
        <ecNumber evidence="3">2.3.1.48</ecNumber>
    </recommendedName>
</protein>
<dbReference type="Proteomes" id="UP000001876">
    <property type="component" value="Unassembled WGS sequence"/>
</dbReference>
<dbReference type="InterPro" id="IPR036427">
    <property type="entry name" value="Bromodomain-like_sf"/>
</dbReference>
<evidence type="ECO:0000256" key="2">
    <source>
        <dbReference type="ARBA" id="ARBA00008607"/>
    </source>
</evidence>
<dbReference type="InterPro" id="IPR018359">
    <property type="entry name" value="Bromodomain_CS"/>
</dbReference>
<evidence type="ECO:0000256" key="7">
    <source>
        <dbReference type="ARBA" id="ARBA00023117"/>
    </source>
</evidence>
<dbReference type="GO" id="GO:0005634">
    <property type="term" value="C:nucleus"/>
    <property type="evidence" value="ECO:0007669"/>
    <property type="project" value="UniProtKB-SubCell"/>
</dbReference>
<evidence type="ECO:0000256" key="6">
    <source>
        <dbReference type="ARBA" id="ARBA00023015"/>
    </source>
</evidence>
<dbReference type="Gene3D" id="1.20.920.10">
    <property type="entry name" value="Bromodomain-like"/>
    <property type="match status" value="1"/>
</dbReference>
<dbReference type="EC" id="2.3.1.48" evidence="3"/>
<dbReference type="eggNOG" id="KOG1472">
    <property type="taxonomic scope" value="Eukaryota"/>
</dbReference>
<keyword evidence="5" id="KW-0156">Chromatin regulator</keyword>
<evidence type="ECO:0000313" key="16">
    <source>
        <dbReference type="EMBL" id="EEH57341.1"/>
    </source>
</evidence>
<reference evidence="16 17" key="1">
    <citation type="journal article" date="2009" name="Science">
        <title>Green evolution and dynamic adaptations revealed by genomes of the marine picoeukaryotes Micromonas.</title>
        <authorList>
            <person name="Worden A.Z."/>
            <person name="Lee J.H."/>
            <person name="Mock T."/>
            <person name="Rouze P."/>
            <person name="Simmons M.P."/>
            <person name="Aerts A.L."/>
            <person name="Allen A.E."/>
            <person name="Cuvelier M.L."/>
            <person name="Derelle E."/>
            <person name="Everett M.V."/>
            <person name="Foulon E."/>
            <person name="Grimwood J."/>
            <person name="Gundlach H."/>
            <person name="Henrissat B."/>
            <person name="Napoli C."/>
            <person name="McDonald S.M."/>
            <person name="Parker M.S."/>
            <person name="Rombauts S."/>
            <person name="Salamov A."/>
            <person name="Von Dassow P."/>
            <person name="Badger J.H."/>
            <person name="Coutinho P.M."/>
            <person name="Demir E."/>
            <person name="Dubchak I."/>
            <person name="Gentemann C."/>
            <person name="Eikrem W."/>
            <person name="Gready J.E."/>
            <person name="John U."/>
            <person name="Lanier W."/>
            <person name="Lindquist E.A."/>
            <person name="Lucas S."/>
            <person name="Mayer K.F."/>
            <person name="Moreau H."/>
            <person name="Not F."/>
            <person name="Otillar R."/>
            <person name="Panaud O."/>
            <person name="Pangilinan J."/>
            <person name="Paulsen I."/>
            <person name="Piegu B."/>
            <person name="Poliakov A."/>
            <person name="Robbens S."/>
            <person name="Schmutz J."/>
            <person name="Toulza E."/>
            <person name="Wyss T."/>
            <person name="Zelensky A."/>
            <person name="Zhou K."/>
            <person name="Armbrust E.V."/>
            <person name="Bhattacharya D."/>
            <person name="Goodenough U.W."/>
            <person name="Van de Peer Y."/>
            <person name="Grigoriev I.V."/>
        </authorList>
    </citation>
    <scope>NUCLEOTIDE SEQUENCE [LARGE SCALE GENOMIC DNA]</scope>
    <source>
        <strain evidence="16 17">CCMP1545</strain>
    </source>
</reference>
<dbReference type="SUPFAM" id="SSF47370">
    <property type="entry name" value="Bromodomain"/>
    <property type="match status" value="1"/>
</dbReference>
<evidence type="ECO:0000256" key="12">
    <source>
        <dbReference type="PROSITE-ProRule" id="PRU00035"/>
    </source>
</evidence>
<evidence type="ECO:0000256" key="9">
    <source>
        <dbReference type="ARBA" id="ARBA00023163"/>
    </source>
</evidence>
<name>C1MTM7_MICPC</name>
<dbReference type="PROSITE" id="PS50014">
    <property type="entry name" value="BROMODOMAIN_2"/>
    <property type="match status" value="1"/>
</dbReference>
<evidence type="ECO:0000256" key="1">
    <source>
        <dbReference type="ARBA" id="ARBA00004123"/>
    </source>
</evidence>
<comment type="subcellular location">
    <subcellularLocation>
        <location evidence="1">Nucleus</location>
    </subcellularLocation>
</comment>
<evidence type="ECO:0000256" key="11">
    <source>
        <dbReference type="ARBA" id="ARBA00023315"/>
    </source>
</evidence>
<dbReference type="RefSeq" id="XP_003058886.1">
    <property type="nucleotide sequence ID" value="XM_003058840.1"/>
</dbReference>
<dbReference type="PANTHER" id="PTHR45750">
    <property type="entry name" value="GH11602P"/>
    <property type="match status" value="1"/>
</dbReference>
<dbReference type="PROSITE" id="PS51186">
    <property type="entry name" value="GNAT"/>
    <property type="match status" value="1"/>
</dbReference>
<dbReference type="SUPFAM" id="SSF55729">
    <property type="entry name" value="Acyl-CoA N-acyltransferases (Nat)"/>
    <property type="match status" value="1"/>
</dbReference>
<dbReference type="CDD" id="cd05509">
    <property type="entry name" value="Bromo_gcn5_like"/>
    <property type="match status" value="1"/>
</dbReference>
<keyword evidence="8" id="KW-0010">Activator</keyword>
<keyword evidence="10" id="KW-0539">Nucleus</keyword>
<dbReference type="InterPro" id="IPR001487">
    <property type="entry name" value="Bromodomain"/>
</dbReference>
<evidence type="ECO:0000259" key="15">
    <source>
        <dbReference type="PROSITE" id="PS51186"/>
    </source>
</evidence>
<dbReference type="GeneID" id="9683960"/>
<feature type="compositionally biased region" description="Low complexity" evidence="13">
    <location>
        <begin position="71"/>
        <end position="88"/>
    </location>
</feature>
<dbReference type="GO" id="GO:0000123">
    <property type="term" value="C:histone acetyltransferase complex"/>
    <property type="evidence" value="ECO:0007669"/>
    <property type="project" value="TreeGrafter"/>
</dbReference>
<dbReference type="InterPro" id="IPR016181">
    <property type="entry name" value="Acyl_CoA_acyltransferase"/>
</dbReference>
<feature type="domain" description="Bromo" evidence="14">
    <location>
        <begin position="365"/>
        <end position="436"/>
    </location>
</feature>
<evidence type="ECO:0000256" key="5">
    <source>
        <dbReference type="ARBA" id="ARBA00022853"/>
    </source>
</evidence>
<dbReference type="Gene3D" id="3.40.630.30">
    <property type="match status" value="1"/>
</dbReference>
<keyword evidence="7 12" id="KW-0103">Bromodomain</keyword>
<evidence type="ECO:0000256" key="10">
    <source>
        <dbReference type="ARBA" id="ARBA00023242"/>
    </source>
</evidence>
<dbReference type="SMART" id="SM00297">
    <property type="entry name" value="BROMO"/>
    <property type="match status" value="1"/>
</dbReference>
<dbReference type="STRING" id="564608.C1MTM7"/>
<dbReference type="KEGG" id="mpp:MICPUCDRAFT_58128"/>
<evidence type="ECO:0000256" key="8">
    <source>
        <dbReference type="ARBA" id="ARBA00023159"/>
    </source>
</evidence>